<sequence>MTDAYANESLVDDLDDSTDSMSARLSGQADAILQERSANRPDTLRKALRDDLSHGRDWANERALRARSVIQEEPIRTAAYAVGVGILIGLLLRR</sequence>
<dbReference type="InterPro" id="IPR043605">
    <property type="entry name" value="DUF883_C"/>
</dbReference>
<reference evidence="3 4" key="1">
    <citation type="submission" date="2020-08" db="EMBL/GenBank/DDBJ databases">
        <title>Genomic Encyclopedia of Type Strains, Phase IV (KMG-IV): sequencing the most valuable type-strain genomes for metagenomic binning, comparative biology and taxonomic classification.</title>
        <authorList>
            <person name="Goeker M."/>
        </authorList>
    </citation>
    <scope>NUCLEOTIDE SEQUENCE [LARGE SCALE GENOMIC DNA]</scope>
    <source>
        <strain evidence="3 4">DSM 4737</strain>
    </source>
</reference>
<evidence type="ECO:0000313" key="4">
    <source>
        <dbReference type="Proteomes" id="UP000545037"/>
    </source>
</evidence>
<evidence type="ECO:0000259" key="2">
    <source>
        <dbReference type="Pfam" id="PF19029"/>
    </source>
</evidence>
<comment type="caution">
    <text evidence="3">The sequence shown here is derived from an EMBL/GenBank/DDBJ whole genome shotgun (WGS) entry which is preliminary data.</text>
</comment>
<proteinExistence type="predicted"/>
<name>A0A7W9CI13_9CAUL</name>
<dbReference type="RefSeq" id="WP_183212989.1">
    <property type="nucleotide sequence ID" value="NZ_JACHOR010000002.1"/>
</dbReference>
<dbReference type="EMBL" id="JACHOR010000002">
    <property type="protein sequence ID" value="MBB5746040.1"/>
    <property type="molecule type" value="Genomic_DNA"/>
</dbReference>
<feature type="region of interest" description="Disordered" evidence="1">
    <location>
        <begin position="1"/>
        <end position="21"/>
    </location>
</feature>
<dbReference type="Proteomes" id="UP000545037">
    <property type="component" value="Unassembled WGS sequence"/>
</dbReference>
<organism evidence="3 4">
    <name type="scientific">Brevundimonas variabilis</name>
    <dbReference type="NCBI Taxonomy" id="74312"/>
    <lineage>
        <taxon>Bacteria</taxon>
        <taxon>Pseudomonadati</taxon>
        <taxon>Pseudomonadota</taxon>
        <taxon>Alphaproteobacteria</taxon>
        <taxon>Caulobacterales</taxon>
        <taxon>Caulobacteraceae</taxon>
        <taxon>Brevundimonas</taxon>
    </lineage>
</organism>
<accession>A0A7W9CI13</accession>
<protein>
    <submittedName>
        <fullName evidence="3">ElaB/YqjD/DUF883 family membrane-anchored ribosome-binding protein</fullName>
    </submittedName>
</protein>
<keyword evidence="4" id="KW-1185">Reference proteome</keyword>
<gene>
    <name evidence="3" type="ORF">GGR13_001624</name>
</gene>
<dbReference type="AlphaFoldDB" id="A0A7W9CI13"/>
<evidence type="ECO:0000313" key="3">
    <source>
        <dbReference type="EMBL" id="MBB5746040.1"/>
    </source>
</evidence>
<dbReference type="Pfam" id="PF19029">
    <property type="entry name" value="DUF883_C"/>
    <property type="match status" value="1"/>
</dbReference>
<evidence type="ECO:0000256" key="1">
    <source>
        <dbReference type="SAM" id="MobiDB-lite"/>
    </source>
</evidence>
<feature type="domain" description="DUF883" evidence="2">
    <location>
        <begin position="66"/>
        <end position="92"/>
    </location>
</feature>